<comment type="caution">
    <text evidence="2">The sequence shown here is derived from an EMBL/GenBank/DDBJ whole genome shotgun (WGS) entry which is preliminary data.</text>
</comment>
<feature type="region of interest" description="Disordered" evidence="1">
    <location>
        <begin position="1"/>
        <end position="68"/>
    </location>
</feature>
<reference evidence="2" key="1">
    <citation type="submission" date="2023-05" db="EMBL/GenBank/DDBJ databases">
        <authorList>
            <person name="Stuckert A."/>
        </authorList>
    </citation>
    <scope>NUCLEOTIDE SEQUENCE</scope>
</reference>
<dbReference type="EMBL" id="CATNWA010014092">
    <property type="protein sequence ID" value="CAI9567335.1"/>
    <property type="molecule type" value="Genomic_DNA"/>
</dbReference>
<protein>
    <submittedName>
        <fullName evidence="2">Uncharacterized protein</fullName>
    </submittedName>
</protein>
<proteinExistence type="predicted"/>
<keyword evidence="3" id="KW-1185">Reference proteome</keyword>
<feature type="non-terminal residue" evidence="2">
    <location>
        <position position="80"/>
    </location>
</feature>
<gene>
    <name evidence="2" type="ORF">SPARVUS_LOCUS6522398</name>
</gene>
<evidence type="ECO:0000256" key="1">
    <source>
        <dbReference type="SAM" id="MobiDB-lite"/>
    </source>
</evidence>
<name>A0ABN9D4A1_9NEOB</name>
<dbReference type="Proteomes" id="UP001162483">
    <property type="component" value="Unassembled WGS sequence"/>
</dbReference>
<evidence type="ECO:0000313" key="2">
    <source>
        <dbReference type="EMBL" id="CAI9567335.1"/>
    </source>
</evidence>
<evidence type="ECO:0000313" key="3">
    <source>
        <dbReference type="Proteomes" id="UP001162483"/>
    </source>
</evidence>
<feature type="compositionally biased region" description="Polar residues" evidence="1">
    <location>
        <begin position="55"/>
        <end position="64"/>
    </location>
</feature>
<organism evidence="2 3">
    <name type="scientific">Staurois parvus</name>
    <dbReference type="NCBI Taxonomy" id="386267"/>
    <lineage>
        <taxon>Eukaryota</taxon>
        <taxon>Metazoa</taxon>
        <taxon>Chordata</taxon>
        <taxon>Craniata</taxon>
        <taxon>Vertebrata</taxon>
        <taxon>Euteleostomi</taxon>
        <taxon>Amphibia</taxon>
        <taxon>Batrachia</taxon>
        <taxon>Anura</taxon>
        <taxon>Neobatrachia</taxon>
        <taxon>Ranoidea</taxon>
        <taxon>Ranidae</taxon>
        <taxon>Staurois</taxon>
    </lineage>
</organism>
<accession>A0ABN9D4A1</accession>
<sequence>MSQRLQGPERGRQKPASAGGEGRGRCRGDIMGPQDKVSETGNPRAMLQGIPECSSGESFSNTIGNPELHSAMPCRVALGS</sequence>